<feature type="transmembrane region" description="Helical" evidence="1">
    <location>
        <begin position="6"/>
        <end position="28"/>
    </location>
</feature>
<evidence type="ECO:0000256" key="1">
    <source>
        <dbReference type="SAM" id="Phobius"/>
    </source>
</evidence>
<dbReference type="EMBL" id="CAGKOT010000012">
    <property type="protein sequence ID" value="CAB5358023.1"/>
    <property type="molecule type" value="Genomic_DNA"/>
</dbReference>
<keyword evidence="1" id="KW-1133">Transmembrane helix</keyword>
<name>A0A915Z1G1_9GLOM</name>
<gene>
    <name evidence="2" type="ORF">CHRIB12_LOCUS7050</name>
</gene>
<dbReference type="Proteomes" id="UP000684084">
    <property type="component" value="Unassembled WGS sequence"/>
</dbReference>
<keyword evidence="1" id="KW-0812">Transmembrane</keyword>
<evidence type="ECO:0000313" key="2">
    <source>
        <dbReference type="EMBL" id="CAB5358023.1"/>
    </source>
</evidence>
<organism evidence="2 3">
    <name type="scientific">Rhizophagus irregularis</name>
    <dbReference type="NCBI Taxonomy" id="588596"/>
    <lineage>
        <taxon>Eukaryota</taxon>
        <taxon>Fungi</taxon>
        <taxon>Fungi incertae sedis</taxon>
        <taxon>Mucoromycota</taxon>
        <taxon>Glomeromycotina</taxon>
        <taxon>Glomeromycetes</taxon>
        <taxon>Glomerales</taxon>
        <taxon>Glomeraceae</taxon>
        <taxon>Rhizophagus</taxon>
    </lineage>
</organism>
<dbReference type="AlphaFoldDB" id="A0A915Z1G1"/>
<proteinExistence type="predicted"/>
<keyword evidence="1" id="KW-0472">Membrane</keyword>
<evidence type="ECO:0000313" key="3">
    <source>
        <dbReference type="Proteomes" id="UP000684084"/>
    </source>
</evidence>
<accession>A0A915Z1G1</accession>
<comment type="caution">
    <text evidence="2">The sequence shown here is derived from an EMBL/GenBank/DDBJ whole genome shotgun (WGS) entry which is preliminary data.</text>
</comment>
<reference evidence="2" key="1">
    <citation type="submission" date="2020-05" db="EMBL/GenBank/DDBJ databases">
        <authorList>
            <person name="Rincon C."/>
            <person name="Sanders R I."/>
            <person name="Robbins C."/>
            <person name="Chaturvedi A."/>
        </authorList>
    </citation>
    <scope>NUCLEOTIDE SEQUENCE</scope>
    <source>
        <strain evidence="2">CHB12</strain>
    </source>
</reference>
<sequence length="70" mass="7959">MVKLNFLISVILFFHLFLNTQLFLVLFFPASYHQTCPKNTFALFVKQPVVAGTKSPNCVCIFVDNSNFIA</sequence>
<protein>
    <submittedName>
        <fullName evidence="2">Uncharacterized protein</fullName>
    </submittedName>
</protein>